<keyword evidence="1" id="KW-0597">Phosphoprotein</keyword>
<dbReference type="Proteomes" id="UP000006633">
    <property type="component" value="Chromosome"/>
</dbReference>
<organism evidence="3 4">
    <name type="scientific">Ancylobacter novellus (strain ATCC 8093 / DSM 506 / JCM 20403 / CCM 1077 / IAM 12100 / NBRC 12443 / NCIMB 10456)</name>
    <name type="common">Starkeya novella</name>
    <dbReference type="NCBI Taxonomy" id="639283"/>
    <lineage>
        <taxon>Bacteria</taxon>
        <taxon>Pseudomonadati</taxon>
        <taxon>Pseudomonadota</taxon>
        <taxon>Alphaproteobacteria</taxon>
        <taxon>Hyphomicrobiales</taxon>
        <taxon>Xanthobacteraceae</taxon>
        <taxon>Ancylobacter</taxon>
    </lineage>
</organism>
<dbReference type="InterPro" id="IPR001789">
    <property type="entry name" value="Sig_transdc_resp-reg_receiver"/>
</dbReference>
<dbReference type="EMBL" id="CP002026">
    <property type="protein sequence ID" value="ADH87427.1"/>
    <property type="molecule type" value="Genomic_DNA"/>
</dbReference>
<dbReference type="STRING" id="639283.Snov_0090"/>
<gene>
    <name evidence="3" type="ordered locus">Snov_0090</name>
</gene>
<dbReference type="GO" id="GO:0000160">
    <property type="term" value="P:phosphorelay signal transduction system"/>
    <property type="evidence" value="ECO:0007669"/>
    <property type="project" value="InterPro"/>
</dbReference>
<accession>D7A013</accession>
<evidence type="ECO:0000313" key="3">
    <source>
        <dbReference type="EMBL" id="ADH87427.1"/>
    </source>
</evidence>
<name>D7A013_ANCN5</name>
<dbReference type="SUPFAM" id="SSF52172">
    <property type="entry name" value="CheY-like"/>
    <property type="match status" value="1"/>
</dbReference>
<sequence>MRVHVVEDDAGVSDSLSLILGNVGHKVIAYPDAESLFKAPPPEGRDAVIVDLSLPGIPGAQLVRWLLNLATPPRVMVITGQSQSFIDHQLRGLKPTWLVRKPLDADTITRVLPAE</sequence>
<evidence type="ECO:0000313" key="4">
    <source>
        <dbReference type="Proteomes" id="UP000006633"/>
    </source>
</evidence>
<dbReference type="Gene3D" id="3.40.50.2300">
    <property type="match status" value="1"/>
</dbReference>
<proteinExistence type="predicted"/>
<dbReference type="InterPro" id="IPR011006">
    <property type="entry name" value="CheY-like_superfamily"/>
</dbReference>
<feature type="modified residue" description="4-aspartylphosphate" evidence="1">
    <location>
        <position position="51"/>
    </location>
</feature>
<keyword evidence="4" id="KW-1185">Reference proteome</keyword>
<reference evidence="3 4" key="1">
    <citation type="journal article" date="2012" name="Stand. Genomic Sci.">
        <title>Complete genome sequence of the facultatively chemolithoautotrophic and methylotrophic alpha Proteobacterium Starkeya novella type strain (ATCC 8093(T)).</title>
        <authorList>
            <person name="Kappler U."/>
            <person name="Davenport K."/>
            <person name="Beatson S."/>
            <person name="Lucas S."/>
            <person name="Lapidus A."/>
            <person name="Copeland A."/>
            <person name="Berry K.W."/>
            <person name="Glavina Del Rio T."/>
            <person name="Hammon N."/>
            <person name="Dalin E."/>
            <person name="Tice H."/>
            <person name="Pitluck S."/>
            <person name="Richardson P."/>
            <person name="Bruce D."/>
            <person name="Goodwin L.A."/>
            <person name="Han C."/>
            <person name="Tapia R."/>
            <person name="Detter J.C."/>
            <person name="Chang Y.J."/>
            <person name="Jeffries C.D."/>
            <person name="Land M."/>
            <person name="Hauser L."/>
            <person name="Kyrpides N.C."/>
            <person name="Goker M."/>
            <person name="Ivanova N."/>
            <person name="Klenk H.P."/>
            <person name="Woyke T."/>
        </authorList>
    </citation>
    <scope>NUCLEOTIDE SEQUENCE [LARGE SCALE GENOMIC DNA]</scope>
    <source>
        <strain evidence="4">ATCC 8093 / DSM 506 / JCM 20403 / CCM 1077 / IAM 12100 / NBRC 12443 / NCIMB 10456</strain>
    </source>
</reference>
<dbReference type="PROSITE" id="PS50110">
    <property type="entry name" value="RESPONSE_REGULATORY"/>
    <property type="match status" value="1"/>
</dbReference>
<dbReference type="KEGG" id="sno:Snov_0090"/>
<evidence type="ECO:0000256" key="1">
    <source>
        <dbReference type="PROSITE-ProRule" id="PRU00169"/>
    </source>
</evidence>
<dbReference type="HOGENOM" id="CLU_000445_69_8_5"/>
<dbReference type="eggNOG" id="COG0745">
    <property type="taxonomic scope" value="Bacteria"/>
</dbReference>
<protein>
    <submittedName>
        <fullName evidence="3">Response regulator receiver protein</fullName>
    </submittedName>
</protein>
<dbReference type="SMART" id="SM00448">
    <property type="entry name" value="REC"/>
    <property type="match status" value="1"/>
</dbReference>
<dbReference type="Pfam" id="PF00072">
    <property type="entry name" value="Response_reg"/>
    <property type="match status" value="1"/>
</dbReference>
<evidence type="ECO:0000259" key="2">
    <source>
        <dbReference type="PROSITE" id="PS50110"/>
    </source>
</evidence>
<feature type="domain" description="Response regulatory" evidence="2">
    <location>
        <begin position="2"/>
        <end position="115"/>
    </location>
</feature>
<dbReference type="AlphaFoldDB" id="D7A013"/>